<reference evidence="2 3" key="1">
    <citation type="journal article" date="2023" name="Sci. Data">
        <title>Genome assembly of the Korean intertidal mud-creeper Batillaria attramentaria.</title>
        <authorList>
            <person name="Patra A.K."/>
            <person name="Ho P.T."/>
            <person name="Jun S."/>
            <person name="Lee S.J."/>
            <person name="Kim Y."/>
            <person name="Won Y.J."/>
        </authorList>
    </citation>
    <scope>NUCLEOTIDE SEQUENCE [LARGE SCALE GENOMIC DNA]</scope>
    <source>
        <strain evidence="2">Wonlab-2016</strain>
    </source>
</reference>
<name>A0ABD0L8S0_9CAEN</name>
<feature type="region of interest" description="Disordered" evidence="1">
    <location>
        <begin position="42"/>
        <end position="77"/>
    </location>
</feature>
<evidence type="ECO:0000313" key="3">
    <source>
        <dbReference type="Proteomes" id="UP001519460"/>
    </source>
</evidence>
<dbReference type="EMBL" id="JACVVK020000074">
    <property type="protein sequence ID" value="KAK7495580.1"/>
    <property type="molecule type" value="Genomic_DNA"/>
</dbReference>
<protein>
    <submittedName>
        <fullName evidence="2">Uncharacterized protein</fullName>
    </submittedName>
</protein>
<dbReference type="AlphaFoldDB" id="A0ABD0L8S0"/>
<evidence type="ECO:0000256" key="1">
    <source>
        <dbReference type="SAM" id="MobiDB-lite"/>
    </source>
</evidence>
<sequence length="77" mass="8751">MTNKQANKPYIVHNAMQSKTVEPFVYYDRQFLLLFLNISKHPGHAPKTVNSPSSIPVYSPPPPTPDHPDPRGRRGDR</sequence>
<keyword evidence="3" id="KW-1185">Reference proteome</keyword>
<comment type="caution">
    <text evidence="2">The sequence shown here is derived from an EMBL/GenBank/DDBJ whole genome shotgun (WGS) entry which is preliminary data.</text>
</comment>
<evidence type="ECO:0000313" key="2">
    <source>
        <dbReference type="EMBL" id="KAK7495580.1"/>
    </source>
</evidence>
<proteinExistence type="predicted"/>
<feature type="compositionally biased region" description="Basic and acidic residues" evidence="1">
    <location>
        <begin position="66"/>
        <end position="77"/>
    </location>
</feature>
<accession>A0ABD0L8S0</accession>
<dbReference type="Proteomes" id="UP001519460">
    <property type="component" value="Unassembled WGS sequence"/>
</dbReference>
<gene>
    <name evidence="2" type="ORF">BaRGS_00013278</name>
</gene>
<organism evidence="2 3">
    <name type="scientific">Batillaria attramentaria</name>
    <dbReference type="NCBI Taxonomy" id="370345"/>
    <lineage>
        <taxon>Eukaryota</taxon>
        <taxon>Metazoa</taxon>
        <taxon>Spiralia</taxon>
        <taxon>Lophotrochozoa</taxon>
        <taxon>Mollusca</taxon>
        <taxon>Gastropoda</taxon>
        <taxon>Caenogastropoda</taxon>
        <taxon>Sorbeoconcha</taxon>
        <taxon>Cerithioidea</taxon>
        <taxon>Batillariidae</taxon>
        <taxon>Batillaria</taxon>
    </lineage>
</organism>